<comment type="caution">
    <text evidence="1">The sequence shown here is derived from an EMBL/GenBank/DDBJ whole genome shotgun (WGS) entry which is preliminary data.</text>
</comment>
<accession>A0AC60PHD1</accession>
<dbReference type="EMBL" id="JABSTQ010010608">
    <property type="protein sequence ID" value="KAG0419561.1"/>
    <property type="molecule type" value="Genomic_DNA"/>
</dbReference>
<keyword evidence="2" id="KW-1185">Reference proteome</keyword>
<gene>
    <name evidence="1" type="ORF">HPB47_004018</name>
</gene>
<evidence type="ECO:0000313" key="2">
    <source>
        <dbReference type="Proteomes" id="UP000805193"/>
    </source>
</evidence>
<name>A0AC60PHD1_IXOPE</name>
<protein>
    <submittedName>
        <fullName evidence="1">Uncharacterized protein</fullName>
    </submittedName>
</protein>
<dbReference type="Proteomes" id="UP000805193">
    <property type="component" value="Unassembled WGS sequence"/>
</dbReference>
<reference evidence="1 2" key="1">
    <citation type="journal article" date="2020" name="Cell">
        <title>Large-Scale Comparative Analyses of Tick Genomes Elucidate Their Genetic Diversity and Vector Capacities.</title>
        <authorList>
            <consortium name="Tick Genome and Microbiome Consortium (TIGMIC)"/>
            <person name="Jia N."/>
            <person name="Wang J."/>
            <person name="Shi W."/>
            <person name="Du L."/>
            <person name="Sun Y."/>
            <person name="Zhan W."/>
            <person name="Jiang J.F."/>
            <person name="Wang Q."/>
            <person name="Zhang B."/>
            <person name="Ji P."/>
            <person name="Bell-Sakyi L."/>
            <person name="Cui X.M."/>
            <person name="Yuan T.T."/>
            <person name="Jiang B.G."/>
            <person name="Yang W.F."/>
            <person name="Lam T.T."/>
            <person name="Chang Q.C."/>
            <person name="Ding S.J."/>
            <person name="Wang X.J."/>
            <person name="Zhu J.G."/>
            <person name="Ruan X.D."/>
            <person name="Zhao L."/>
            <person name="Wei J.T."/>
            <person name="Ye R.Z."/>
            <person name="Que T.C."/>
            <person name="Du C.H."/>
            <person name="Zhou Y.H."/>
            <person name="Cheng J.X."/>
            <person name="Dai P.F."/>
            <person name="Guo W.B."/>
            <person name="Han X.H."/>
            <person name="Huang E.J."/>
            <person name="Li L.F."/>
            <person name="Wei W."/>
            <person name="Gao Y.C."/>
            <person name="Liu J.Z."/>
            <person name="Shao H.Z."/>
            <person name="Wang X."/>
            <person name="Wang C.C."/>
            <person name="Yang T.C."/>
            <person name="Huo Q.B."/>
            <person name="Li W."/>
            <person name="Chen H.Y."/>
            <person name="Chen S.E."/>
            <person name="Zhou L.G."/>
            <person name="Ni X.B."/>
            <person name="Tian J.H."/>
            <person name="Sheng Y."/>
            <person name="Liu T."/>
            <person name="Pan Y.S."/>
            <person name="Xia L.Y."/>
            <person name="Li J."/>
            <person name="Zhao F."/>
            <person name="Cao W.C."/>
        </authorList>
    </citation>
    <scope>NUCLEOTIDE SEQUENCE [LARGE SCALE GENOMIC DNA]</scope>
    <source>
        <strain evidence="1">Iper-2018</strain>
    </source>
</reference>
<organism evidence="1 2">
    <name type="scientific">Ixodes persulcatus</name>
    <name type="common">Taiga tick</name>
    <dbReference type="NCBI Taxonomy" id="34615"/>
    <lineage>
        <taxon>Eukaryota</taxon>
        <taxon>Metazoa</taxon>
        <taxon>Ecdysozoa</taxon>
        <taxon>Arthropoda</taxon>
        <taxon>Chelicerata</taxon>
        <taxon>Arachnida</taxon>
        <taxon>Acari</taxon>
        <taxon>Parasitiformes</taxon>
        <taxon>Ixodida</taxon>
        <taxon>Ixodoidea</taxon>
        <taxon>Ixodidae</taxon>
        <taxon>Ixodinae</taxon>
        <taxon>Ixodes</taxon>
    </lineage>
</organism>
<evidence type="ECO:0000313" key="1">
    <source>
        <dbReference type="EMBL" id="KAG0419561.1"/>
    </source>
</evidence>
<proteinExistence type="predicted"/>
<sequence>MDTDAMQLQKELMQMEIEKLRLELEMAKLNRTQGATLGKSAARTEGDEVLRYSRIVRGVLSNMPESEPLVPSWFSGVETMLNSLHVPDNIRGATILPYLTEKMRMVANLITADAMPSYADLKREILEELQLAPAEYRYLCYRSRRDEKESWGQLASRLGDFFGYYLKSSEAVSLDALRQLLEADQLKHTIHRDTRAYIELSEKGKWLPPAEVAKLARLVRLLW</sequence>